<reference evidence="1" key="1">
    <citation type="submission" date="2022-06" db="EMBL/GenBank/DDBJ databases">
        <authorList>
            <person name="Dietemann V."/>
            <person name="Ory F."/>
            <person name="Dainat B."/>
            <person name="Oberhansli S."/>
        </authorList>
    </citation>
    <scope>NUCLEOTIDE SEQUENCE</scope>
    <source>
        <strain evidence="1">Ena-SAMPLE-TAB-26-04-2022-14:26:32:270-5432</strain>
    </source>
</reference>
<dbReference type="SUPFAM" id="SSF52540">
    <property type="entry name" value="P-loop containing nucleoside triphosphate hydrolases"/>
    <property type="match status" value="1"/>
</dbReference>
<comment type="caution">
    <text evidence="1">The sequence shown here is derived from an EMBL/GenBank/DDBJ whole genome shotgun (WGS) entry which is preliminary data.</text>
</comment>
<dbReference type="RefSeq" id="WP_213430291.1">
    <property type="nucleotide sequence ID" value="NZ_AP031286.1"/>
</dbReference>
<evidence type="ECO:0000313" key="1">
    <source>
        <dbReference type="EMBL" id="CAH8249488.1"/>
    </source>
</evidence>
<dbReference type="Proteomes" id="UP001154322">
    <property type="component" value="Unassembled WGS sequence"/>
</dbReference>
<proteinExistence type="predicted"/>
<keyword evidence="2" id="KW-1185">Reference proteome</keyword>
<name>A0ABN8UEA9_9BACL</name>
<protein>
    <recommendedName>
        <fullName evidence="3">Helicase C-terminal domain-containing protein</fullName>
    </recommendedName>
</protein>
<evidence type="ECO:0000313" key="2">
    <source>
        <dbReference type="Proteomes" id="UP001154322"/>
    </source>
</evidence>
<accession>A0ABN8UEA9</accession>
<gene>
    <name evidence="1" type="ORF">WJ0W_006673</name>
</gene>
<sequence length="546" mass="61609">MGFEWGDVGKWIDLYGVREKVTKTLKDPELNNSSNGSSKRVNMKEMPAAAPQLFTDMLSDVACFIQMSDLFEVLPKLQEGPIYVPQEGERRLISCVTKRERAIGRSKRKIKKSIRLAAPSWYLQKNLRSVENILRNAVEKELQGGGTSVLLGSLLNTLLSYPDVPFNFSGVFHPDTGQCIVPESYRLSDRLLYPKELQLIRFVKAQLRVGRRVGIYATYTGKMGTLQRLQMLLEERRIKTAILESNVDGPEREEWIAEREKEGVQVLLTNPILVSTGLDLLGFPSLYFYQTGYRLSIVRQASRRHWRIGQQSKCLTLYNAYKGTMQELAIDLMAKKMSAALALEGQFSQDGLAALTEGSGGSLATELAKRFCGQKIEGVESAESIWGKMTIDAAECMTNTPNSANMIDCLEQLGGTNESESLTQSFLGDSLENVIMMWVREIIPEDMHARFGQQITYAIQNVQNGIEGLAFNTELGRYKLQWNPLAVPTSQIEFRRWVYRLMTKPMDDQSEANGEIKLELIFEGKKPKVKSKKVYNVSEGQIAFNF</sequence>
<organism evidence="1 2">
    <name type="scientific">Paenibacillus melissococcoides</name>
    <dbReference type="NCBI Taxonomy" id="2912268"/>
    <lineage>
        <taxon>Bacteria</taxon>
        <taxon>Bacillati</taxon>
        <taxon>Bacillota</taxon>
        <taxon>Bacilli</taxon>
        <taxon>Bacillales</taxon>
        <taxon>Paenibacillaceae</taxon>
        <taxon>Paenibacillus</taxon>
    </lineage>
</organism>
<evidence type="ECO:0008006" key="3">
    <source>
        <dbReference type="Google" id="ProtNLM"/>
    </source>
</evidence>
<dbReference type="EMBL" id="CALYLO010000017">
    <property type="protein sequence ID" value="CAH8249488.1"/>
    <property type="molecule type" value="Genomic_DNA"/>
</dbReference>
<dbReference type="Gene3D" id="3.40.50.300">
    <property type="entry name" value="P-loop containing nucleotide triphosphate hydrolases"/>
    <property type="match status" value="1"/>
</dbReference>
<dbReference type="InterPro" id="IPR027417">
    <property type="entry name" value="P-loop_NTPase"/>
</dbReference>